<dbReference type="InterPro" id="IPR021765">
    <property type="entry name" value="UstYa-like"/>
</dbReference>
<dbReference type="PANTHER" id="PTHR33365:SF11">
    <property type="entry name" value="TAT PATHWAY SIGNAL SEQUENCE"/>
    <property type="match status" value="1"/>
</dbReference>
<dbReference type="PANTHER" id="PTHR33365">
    <property type="entry name" value="YALI0B05434P"/>
    <property type="match status" value="1"/>
</dbReference>
<gene>
    <name evidence="6" type="ORF">GQ607_015232</name>
</gene>
<feature type="transmembrane region" description="Helical" evidence="5">
    <location>
        <begin position="37"/>
        <end position="55"/>
    </location>
</feature>
<evidence type="ECO:0000256" key="5">
    <source>
        <dbReference type="SAM" id="Phobius"/>
    </source>
</evidence>
<comment type="caution">
    <text evidence="6">The sequence shown here is derived from an EMBL/GenBank/DDBJ whole genome shotgun (WGS) entry which is preliminary data.</text>
</comment>
<feature type="region of interest" description="Disordered" evidence="4">
    <location>
        <begin position="147"/>
        <end position="166"/>
    </location>
</feature>
<protein>
    <recommendedName>
        <fullName evidence="8">Oxidase ustYa</fullName>
    </recommendedName>
</protein>
<evidence type="ECO:0000313" key="6">
    <source>
        <dbReference type="EMBL" id="KAF0317480.1"/>
    </source>
</evidence>
<keyword evidence="5" id="KW-0812">Transmembrane</keyword>
<evidence type="ECO:0000313" key="7">
    <source>
        <dbReference type="Proteomes" id="UP000434172"/>
    </source>
</evidence>
<dbReference type="GO" id="GO:0016491">
    <property type="term" value="F:oxidoreductase activity"/>
    <property type="evidence" value="ECO:0007669"/>
    <property type="project" value="UniProtKB-KW"/>
</dbReference>
<reference evidence="6 7" key="1">
    <citation type="submission" date="2019-12" db="EMBL/GenBank/DDBJ databases">
        <title>A genome sequence resource for the geographically widespread anthracnose pathogen Colletotrichum asianum.</title>
        <authorList>
            <person name="Meng Y."/>
        </authorList>
    </citation>
    <scope>NUCLEOTIDE SEQUENCE [LARGE SCALE GENOMIC DNA]</scope>
    <source>
        <strain evidence="6 7">ICMP 18580</strain>
    </source>
</reference>
<dbReference type="EMBL" id="WOWK01000129">
    <property type="protein sequence ID" value="KAF0317480.1"/>
    <property type="molecule type" value="Genomic_DNA"/>
</dbReference>
<accession>A0A8H3W0W4</accession>
<evidence type="ECO:0000256" key="2">
    <source>
        <dbReference type="ARBA" id="ARBA00023002"/>
    </source>
</evidence>
<organism evidence="6 7">
    <name type="scientific">Colletotrichum asianum</name>
    <dbReference type="NCBI Taxonomy" id="702518"/>
    <lineage>
        <taxon>Eukaryota</taxon>
        <taxon>Fungi</taxon>
        <taxon>Dikarya</taxon>
        <taxon>Ascomycota</taxon>
        <taxon>Pezizomycotina</taxon>
        <taxon>Sordariomycetes</taxon>
        <taxon>Hypocreomycetidae</taxon>
        <taxon>Glomerellales</taxon>
        <taxon>Glomerellaceae</taxon>
        <taxon>Colletotrichum</taxon>
        <taxon>Colletotrichum gloeosporioides species complex</taxon>
    </lineage>
</organism>
<evidence type="ECO:0008006" key="8">
    <source>
        <dbReference type="Google" id="ProtNLM"/>
    </source>
</evidence>
<comment type="pathway">
    <text evidence="1">Mycotoxin biosynthesis.</text>
</comment>
<keyword evidence="2" id="KW-0560">Oxidoreductase</keyword>
<keyword evidence="5" id="KW-1133">Transmembrane helix</keyword>
<comment type="similarity">
    <text evidence="3">Belongs to the ustYa family.</text>
</comment>
<keyword evidence="7" id="KW-1185">Reference proteome</keyword>
<dbReference type="OrthoDB" id="3687641at2759"/>
<evidence type="ECO:0000256" key="4">
    <source>
        <dbReference type="SAM" id="MobiDB-lite"/>
    </source>
</evidence>
<evidence type="ECO:0000256" key="1">
    <source>
        <dbReference type="ARBA" id="ARBA00004685"/>
    </source>
</evidence>
<dbReference type="Proteomes" id="UP000434172">
    <property type="component" value="Unassembled WGS sequence"/>
</dbReference>
<feature type="compositionally biased region" description="Polar residues" evidence="4">
    <location>
        <begin position="150"/>
        <end position="161"/>
    </location>
</feature>
<dbReference type="AlphaFoldDB" id="A0A8H3W0W4"/>
<evidence type="ECO:0000256" key="3">
    <source>
        <dbReference type="ARBA" id="ARBA00035112"/>
    </source>
</evidence>
<dbReference type="Pfam" id="PF11807">
    <property type="entry name" value="UstYa"/>
    <property type="match status" value="1"/>
</dbReference>
<name>A0A8H3W0W4_9PEZI</name>
<dbReference type="GO" id="GO:0043386">
    <property type="term" value="P:mycotoxin biosynthetic process"/>
    <property type="evidence" value="ECO:0007669"/>
    <property type="project" value="InterPro"/>
</dbReference>
<sequence>MASWLDSHQYSKIAQEETQSQHHERHWIKRNWDRGKVHIIYTLLLVFVAVVSNSASRLNSGSALYGEEPLRGEMRLKIAPRTFLLDLNYAMPPSPKVDKAWSSLLPERGGFFIHPKIAPKESCLAVFHQIHCLDMLRRALYETRPDIMNQGENKSSTASSNHGRRDKTTEINEAHDMYHLGHCFDLLRQAIMCKPDLTIEIANTTLNGVTGFGTEHQCINWEELMNWMKVFE</sequence>
<keyword evidence="5" id="KW-0472">Membrane</keyword>
<proteinExistence type="inferred from homology"/>